<comment type="subcellular location">
    <subcellularLocation>
        <location evidence="2">Membrane</location>
        <topology evidence="2">Multi-pass membrane protein</topology>
    </subcellularLocation>
</comment>
<dbReference type="CDD" id="cd00082">
    <property type="entry name" value="HisKA"/>
    <property type="match status" value="1"/>
</dbReference>
<evidence type="ECO:0000256" key="2">
    <source>
        <dbReference type="ARBA" id="ARBA00004141"/>
    </source>
</evidence>
<comment type="caution">
    <text evidence="17">The sequence shown here is derived from an EMBL/GenBank/DDBJ whole genome shotgun (WGS) entry which is preliminary data.</text>
</comment>
<feature type="compositionally biased region" description="Low complexity" evidence="13">
    <location>
        <begin position="96"/>
        <end position="117"/>
    </location>
</feature>
<evidence type="ECO:0000313" key="17">
    <source>
        <dbReference type="EMBL" id="TXC67050.1"/>
    </source>
</evidence>
<feature type="domain" description="PAC" evidence="16">
    <location>
        <begin position="313"/>
        <end position="363"/>
    </location>
</feature>
<evidence type="ECO:0000256" key="5">
    <source>
        <dbReference type="ARBA" id="ARBA00022679"/>
    </source>
</evidence>
<dbReference type="Pfam" id="PF02518">
    <property type="entry name" value="HATPase_c"/>
    <property type="match status" value="1"/>
</dbReference>
<evidence type="ECO:0000256" key="1">
    <source>
        <dbReference type="ARBA" id="ARBA00000085"/>
    </source>
</evidence>
<feature type="region of interest" description="Disordered" evidence="13">
    <location>
        <begin position="96"/>
        <end position="175"/>
    </location>
</feature>
<feature type="domain" description="PAS" evidence="15">
    <location>
        <begin position="360"/>
        <end position="433"/>
    </location>
</feature>
<dbReference type="NCBIfam" id="TIGR00229">
    <property type="entry name" value="sensory_box"/>
    <property type="match status" value="3"/>
</dbReference>
<evidence type="ECO:0000256" key="12">
    <source>
        <dbReference type="ARBA" id="ARBA00023136"/>
    </source>
</evidence>
<dbReference type="SUPFAM" id="SSF47384">
    <property type="entry name" value="Homodimeric domain of signal transducing histidine kinase"/>
    <property type="match status" value="1"/>
</dbReference>
<keyword evidence="18" id="KW-1185">Reference proteome</keyword>
<keyword evidence="4" id="KW-0597">Phosphoprotein</keyword>
<feature type="region of interest" description="Disordered" evidence="13">
    <location>
        <begin position="201"/>
        <end position="221"/>
    </location>
</feature>
<dbReference type="InterPro" id="IPR000014">
    <property type="entry name" value="PAS"/>
</dbReference>
<dbReference type="InterPro" id="IPR001610">
    <property type="entry name" value="PAC"/>
</dbReference>
<evidence type="ECO:0000256" key="4">
    <source>
        <dbReference type="ARBA" id="ARBA00022553"/>
    </source>
</evidence>
<dbReference type="Gene3D" id="3.30.565.10">
    <property type="entry name" value="Histidine kinase-like ATPase, C-terminal domain"/>
    <property type="match status" value="1"/>
</dbReference>
<feature type="domain" description="PAC" evidence="16">
    <location>
        <begin position="436"/>
        <end position="488"/>
    </location>
</feature>
<feature type="domain" description="PAS" evidence="15">
    <location>
        <begin position="257"/>
        <end position="291"/>
    </location>
</feature>
<dbReference type="InterPro" id="IPR003661">
    <property type="entry name" value="HisK_dim/P_dom"/>
</dbReference>
<dbReference type="SUPFAM" id="SSF55874">
    <property type="entry name" value="ATPase domain of HSP90 chaperone/DNA topoisomerase II/histidine kinase"/>
    <property type="match status" value="1"/>
</dbReference>
<comment type="catalytic activity">
    <reaction evidence="1">
        <text>ATP + protein L-histidine = ADP + protein N-phospho-L-histidine.</text>
        <dbReference type="EC" id="2.7.13.3"/>
    </reaction>
</comment>
<keyword evidence="10" id="KW-1133">Transmembrane helix</keyword>
<evidence type="ECO:0000256" key="8">
    <source>
        <dbReference type="ARBA" id="ARBA00022777"/>
    </source>
</evidence>
<keyword evidence="6" id="KW-0812">Transmembrane</keyword>
<dbReference type="PROSITE" id="PS50112">
    <property type="entry name" value="PAS"/>
    <property type="match status" value="3"/>
</dbReference>
<dbReference type="EC" id="2.7.13.3" evidence="3"/>
<proteinExistence type="predicted"/>
<protein>
    <recommendedName>
        <fullName evidence="3">histidine kinase</fullName>
        <ecNumber evidence="3">2.7.13.3</ecNumber>
    </recommendedName>
</protein>
<dbReference type="CDD" id="cd00075">
    <property type="entry name" value="HATPase"/>
    <property type="match status" value="1"/>
</dbReference>
<dbReference type="InterPro" id="IPR036097">
    <property type="entry name" value="HisK_dim/P_sf"/>
</dbReference>
<evidence type="ECO:0000259" key="14">
    <source>
        <dbReference type="PROSITE" id="PS50109"/>
    </source>
</evidence>
<dbReference type="CDD" id="cd00130">
    <property type="entry name" value="PAS"/>
    <property type="match status" value="3"/>
</dbReference>
<sequence>MLALLAAVMLAAMAALYFVSTQRAAAAALQSSSQWAGALARTAAGAAAPLMVRSDQVALEKALRDIARLPGVLRIDVRDSAGVGLMSVRAVRWQRGGAQPPAGHAPPAGRCAAQRRAGAGGRHRRTAGVDAGRPDHAARPHRRAVQPGRRARAADQPAARADRLDRAGRPVDDRRGVRLPGAFARAAAAPGALLAWPRRRAGPHARGAWRQPRGGRTHRRPEPHLADAAAAAAVDPRQRDARALAARRHARRYPRPDREARVAMINPAATSIFGVEPEQVLGKPVEQLLPQLSFDEVDRITREGMLIRASRMARLESSALRRDGTQFPVEVAISRVGEGEDTRFTCVVRDVTDQRWIDSMLRLYNRALECATNGVVISDLRTPGHPIFYANPAFEKITGYEVSDAIGRPFDFLLGEDRDQPEVEVLRRAVREGQPTTVVLRNYRKDGTLFFNELSIAPVATPEGEVTHYVGVQSDVTERERARFALAERSARLNAVFDLSPDGFVVFDREGQMVYCNPAFVQMTGWDASLPCDLESFDRRFGTLCNPAQDYAPVAAAAGEAGTHADTIELIRPERRVLARLARLNLGGHGESILYFRDVTHETEVDRMKSEFLTTAAHELRTPMASIFGFAELMLKRPVPPERQRDVLETIHRRLAADQHGQRAARPRAHRSAPGQGLPHHRACAGRTGAGDGGRADDPRRSAQGGGAHRARRAAPDGRLGQDTPGHHQRAVQRLQVFAGGGPIRLHTLTAEFDGRPHVGVAVTDSGIGMTPAQKARLFERFYRADPSGNIPGTGLGMSLVQEIMELQDGRIDVDSEPGIGTRVTLWFPWAEVARPTAAATA</sequence>
<dbReference type="InterPro" id="IPR004358">
    <property type="entry name" value="Sig_transdc_His_kin-like_C"/>
</dbReference>
<evidence type="ECO:0000313" key="18">
    <source>
        <dbReference type="Proteomes" id="UP000321832"/>
    </source>
</evidence>
<dbReference type="GO" id="GO:0007234">
    <property type="term" value="P:osmosensory signaling via phosphorelay pathway"/>
    <property type="evidence" value="ECO:0007669"/>
    <property type="project" value="TreeGrafter"/>
</dbReference>
<keyword evidence="12" id="KW-0472">Membrane</keyword>
<dbReference type="Pfam" id="PF13188">
    <property type="entry name" value="PAS_8"/>
    <property type="match status" value="1"/>
</dbReference>
<dbReference type="InterPro" id="IPR036890">
    <property type="entry name" value="HATPase_C_sf"/>
</dbReference>
<dbReference type="Gene3D" id="1.10.287.130">
    <property type="match status" value="1"/>
</dbReference>
<feature type="domain" description="PAS" evidence="15">
    <location>
        <begin position="489"/>
        <end position="526"/>
    </location>
</feature>
<dbReference type="EMBL" id="VOPW01000001">
    <property type="protein sequence ID" value="TXC67050.1"/>
    <property type="molecule type" value="Genomic_DNA"/>
</dbReference>
<keyword evidence="5" id="KW-0808">Transferase</keyword>
<dbReference type="PANTHER" id="PTHR42878:SF7">
    <property type="entry name" value="SENSOR HISTIDINE KINASE GLRK"/>
    <property type="match status" value="1"/>
</dbReference>
<dbReference type="Pfam" id="PF13426">
    <property type="entry name" value="PAS_9"/>
    <property type="match status" value="2"/>
</dbReference>
<dbReference type="GO" id="GO:0005524">
    <property type="term" value="F:ATP binding"/>
    <property type="evidence" value="ECO:0007669"/>
    <property type="project" value="UniProtKB-KW"/>
</dbReference>
<keyword evidence="7" id="KW-0547">Nucleotide-binding</keyword>
<dbReference type="SMART" id="SM00091">
    <property type="entry name" value="PAS"/>
    <property type="match status" value="3"/>
</dbReference>
<evidence type="ECO:0000256" key="10">
    <source>
        <dbReference type="ARBA" id="ARBA00022989"/>
    </source>
</evidence>
<feature type="domain" description="Histidine kinase" evidence="14">
    <location>
        <begin position="615"/>
        <end position="832"/>
    </location>
</feature>
<dbReference type="PANTHER" id="PTHR42878">
    <property type="entry name" value="TWO-COMPONENT HISTIDINE KINASE"/>
    <property type="match status" value="1"/>
</dbReference>
<dbReference type="GO" id="GO:0016020">
    <property type="term" value="C:membrane"/>
    <property type="evidence" value="ECO:0007669"/>
    <property type="project" value="UniProtKB-SubCell"/>
</dbReference>
<dbReference type="InterPro" id="IPR000700">
    <property type="entry name" value="PAS-assoc_C"/>
</dbReference>
<dbReference type="InterPro" id="IPR003594">
    <property type="entry name" value="HATPase_dom"/>
</dbReference>
<dbReference type="InterPro" id="IPR035965">
    <property type="entry name" value="PAS-like_dom_sf"/>
</dbReference>
<reference evidence="17 18" key="1">
    <citation type="submission" date="2019-08" db="EMBL/GenBank/DDBJ databases">
        <authorList>
            <person name="Khan S.A."/>
            <person name="Jeon C.O."/>
            <person name="Jeong S.E."/>
        </authorList>
    </citation>
    <scope>NUCLEOTIDE SEQUENCE [LARGE SCALE GENOMIC DNA]</scope>
    <source>
        <strain evidence="18">IMCC1728</strain>
    </source>
</reference>
<keyword evidence="11" id="KW-0902">Two-component regulatory system</keyword>
<dbReference type="InterPro" id="IPR005467">
    <property type="entry name" value="His_kinase_dom"/>
</dbReference>
<evidence type="ECO:0000256" key="13">
    <source>
        <dbReference type="SAM" id="MobiDB-lite"/>
    </source>
</evidence>
<dbReference type="SUPFAM" id="SSF55785">
    <property type="entry name" value="PYP-like sensor domain (PAS domain)"/>
    <property type="match status" value="3"/>
</dbReference>
<dbReference type="InterPro" id="IPR050351">
    <property type="entry name" value="BphY/WalK/GraS-like"/>
</dbReference>
<dbReference type="Proteomes" id="UP000321832">
    <property type="component" value="Unassembled WGS sequence"/>
</dbReference>
<dbReference type="SMART" id="SM00388">
    <property type="entry name" value="HisKA"/>
    <property type="match status" value="1"/>
</dbReference>
<organism evidence="17 18">
    <name type="scientific">Piscinibacter aquaticus</name>
    <dbReference type="NCBI Taxonomy" id="392597"/>
    <lineage>
        <taxon>Bacteria</taxon>
        <taxon>Pseudomonadati</taxon>
        <taxon>Pseudomonadota</taxon>
        <taxon>Betaproteobacteria</taxon>
        <taxon>Burkholderiales</taxon>
        <taxon>Sphaerotilaceae</taxon>
        <taxon>Piscinibacter</taxon>
    </lineage>
</organism>
<dbReference type="PRINTS" id="PR00344">
    <property type="entry name" value="BCTRLSENSOR"/>
</dbReference>
<accession>A0A5C6U360</accession>
<keyword evidence="8" id="KW-0418">Kinase</keyword>
<dbReference type="SMART" id="SM00086">
    <property type="entry name" value="PAC"/>
    <property type="match status" value="2"/>
</dbReference>
<evidence type="ECO:0000256" key="9">
    <source>
        <dbReference type="ARBA" id="ARBA00022840"/>
    </source>
</evidence>
<dbReference type="PROSITE" id="PS50113">
    <property type="entry name" value="PAC"/>
    <property type="match status" value="2"/>
</dbReference>
<evidence type="ECO:0000256" key="6">
    <source>
        <dbReference type="ARBA" id="ARBA00022692"/>
    </source>
</evidence>
<evidence type="ECO:0000259" key="16">
    <source>
        <dbReference type="PROSITE" id="PS50113"/>
    </source>
</evidence>
<dbReference type="Pfam" id="PF00512">
    <property type="entry name" value="HisKA"/>
    <property type="match status" value="1"/>
</dbReference>
<dbReference type="AlphaFoldDB" id="A0A5C6U360"/>
<dbReference type="GO" id="GO:0000155">
    <property type="term" value="F:phosphorelay sensor kinase activity"/>
    <property type="evidence" value="ECO:0007669"/>
    <property type="project" value="InterPro"/>
</dbReference>
<dbReference type="Gene3D" id="3.30.450.20">
    <property type="entry name" value="PAS domain"/>
    <property type="match status" value="3"/>
</dbReference>
<evidence type="ECO:0000259" key="15">
    <source>
        <dbReference type="PROSITE" id="PS50112"/>
    </source>
</evidence>
<dbReference type="SMART" id="SM00387">
    <property type="entry name" value="HATPase_c"/>
    <property type="match status" value="1"/>
</dbReference>
<dbReference type="PROSITE" id="PS50109">
    <property type="entry name" value="HIS_KIN"/>
    <property type="match status" value="1"/>
</dbReference>
<evidence type="ECO:0000256" key="7">
    <source>
        <dbReference type="ARBA" id="ARBA00022741"/>
    </source>
</evidence>
<evidence type="ECO:0000256" key="3">
    <source>
        <dbReference type="ARBA" id="ARBA00012438"/>
    </source>
</evidence>
<gene>
    <name evidence="17" type="ORF">FSC37_18750</name>
</gene>
<feature type="compositionally biased region" description="Basic and acidic residues" evidence="13">
    <location>
        <begin position="160"/>
        <end position="175"/>
    </location>
</feature>
<keyword evidence="9" id="KW-0067">ATP-binding</keyword>
<dbReference type="GO" id="GO:0000156">
    <property type="term" value="F:phosphorelay response regulator activity"/>
    <property type="evidence" value="ECO:0007669"/>
    <property type="project" value="TreeGrafter"/>
</dbReference>
<name>A0A5C6U360_9BURK</name>
<evidence type="ECO:0000256" key="11">
    <source>
        <dbReference type="ARBA" id="ARBA00023012"/>
    </source>
</evidence>
<feature type="region of interest" description="Disordered" evidence="13">
    <location>
        <begin position="657"/>
        <end position="728"/>
    </location>
</feature>
<dbReference type="GO" id="GO:0030295">
    <property type="term" value="F:protein kinase activator activity"/>
    <property type="evidence" value="ECO:0007669"/>
    <property type="project" value="TreeGrafter"/>
</dbReference>